<organism evidence="2 3">
    <name type="scientific">Lederbergia wuyishanensis</name>
    <dbReference type="NCBI Taxonomy" id="1347903"/>
    <lineage>
        <taxon>Bacteria</taxon>
        <taxon>Bacillati</taxon>
        <taxon>Bacillota</taxon>
        <taxon>Bacilli</taxon>
        <taxon>Bacillales</taxon>
        <taxon>Bacillaceae</taxon>
        <taxon>Lederbergia</taxon>
    </lineage>
</organism>
<feature type="coiled-coil region" evidence="1">
    <location>
        <begin position="69"/>
        <end position="114"/>
    </location>
</feature>
<dbReference type="EMBL" id="JAUSUO010000004">
    <property type="protein sequence ID" value="MDQ0343321.1"/>
    <property type="molecule type" value="Genomic_DNA"/>
</dbReference>
<dbReference type="Pfam" id="PF07083">
    <property type="entry name" value="DUF1351"/>
    <property type="match status" value="1"/>
</dbReference>
<dbReference type="Proteomes" id="UP001232343">
    <property type="component" value="Unassembled WGS sequence"/>
</dbReference>
<name>A0ABU0D4L5_9BACI</name>
<accession>A0ABU0D4L5</accession>
<dbReference type="RefSeq" id="WP_244681696.1">
    <property type="nucleotide sequence ID" value="NZ_JALIRM010000008.1"/>
</dbReference>
<evidence type="ECO:0000256" key="1">
    <source>
        <dbReference type="SAM" id="Coils"/>
    </source>
</evidence>
<dbReference type="InterPro" id="IPR009785">
    <property type="entry name" value="Prophage_Lj928_Orf309"/>
</dbReference>
<evidence type="ECO:0008006" key="4">
    <source>
        <dbReference type="Google" id="ProtNLM"/>
    </source>
</evidence>
<comment type="caution">
    <text evidence="2">The sequence shown here is derived from an EMBL/GenBank/DDBJ whole genome shotgun (WGS) entry which is preliminary data.</text>
</comment>
<keyword evidence="1" id="KW-0175">Coiled coil</keyword>
<reference evidence="2 3" key="1">
    <citation type="submission" date="2023-07" db="EMBL/GenBank/DDBJ databases">
        <title>Genomic Encyclopedia of Type Strains, Phase IV (KMG-IV): sequencing the most valuable type-strain genomes for metagenomic binning, comparative biology and taxonomic classification.</title>
        <authorList>
            <person name="Goeker M."/>
        </authorList>
    </citation>
    <scope>NUCLEOTIDE SEQUENCE [LARGE SCALE GENOMIC DNA]</scope>
    <source>
        <strain evidence="2 3">DSM 27848</strain>
    </source>
</reference>
<proteinExistence type="predicted"/>
<evidence type="ECO:0000313" key="3">
    <source>
        <dbReference type="Proteomes" id="UP001232343"/>
    </source>
</evidence>
<keyword evidence="3" id="KW-1185">Reference proteome</keyword>
<protein>
    <recommendedName>
        <fullName evidence="4">DUF1351 domain-containing protein</fullName>
    </recommendedName>
</protein>
<gene>
    <name evidence="2" type="ORF">J2S14_002135</name>
</gene>
<evidence type="ECO:0000313" key="2">
    <source>
        <dbReference type="EMBL" id="MDQ0343321.1"/>
    </source>
</evidence>
<sequence length="287" mass="33244">MNNLQVKTITLTPAIVEFNFYELSAILDDSLKKYEGLTFTEKDVAECKKTIAELNKGKKALDTYRKETKKQLTASVTEFENKCKELNKKFDSVIAPLKEQHDQFEDDRKEQKRKQIQDVIDELLDKEGLNEKYSAQLTITEEYFNKSKTIKSIKEELTAKAEHLGIKQDKEDADQEIIKSHVQLINTKFKVNLPESAYVSLLDYGAEVPNIKEQIEQDAEKEVERLLSYVEATNVETNHEDNVTVPDEAIDEKTFTEMYKVIGTESQLDALEEFMNNEEIEWQVIEE</sequence>